<dbReference type="SUPFAM" id="SSF53098">
    <property type="entry name" value="Ribonuclease H-like"/>
    <property type="match status" value="1"/>
</dbReference>
<keyword evidence="12" id="KW-1185">Reference proteome</keyword>
<dbReference type="Gene3D" id="3.30.420.10">
    <property type="entry name" value="Ribonuclease H-like superfamily/Ribonuclease H"/>
    <property type="match status" value="1"/>
</dbReference>
<feature type="compositionally biased region" description="Low complexity" evidence="8">
    <location>
        <begin position="1216"/>
        <end position="1226"/>
    </location>
</feature>
<feature type="region of interest" description="Disordered" evidence="8">
    <location>
        <begin position="1210"/>
        <end position="1230"/>
    </location>
</feature>
<dbReference type="CDD" id="cd09274">
    <property type="entry name" value="RNase_HI_RT_Ty3"/>
    <property type="match status" value="1"/>
</dbReference>
<dbReference type="InterPro" id="IPR021109">
    <property type="entry name" value="Peptidase_aspartic_dom_sf"/>
</dbReference>
<dbReference type="FunFam" id="3.10.20.370:FF:000001">
    <property type="entry name" value="Retrovirus-related Pol polyprotein from transposon 17.6-like protein"/>
    <property type="match status" value="1"/>
</dbReference>
<dbReference type="PROSITE" id="PS50994">
    <property type="entry name" value="INTEGRASE"/>
    <property type="match status" value="1"/>
</dbReference>
<dbReference type="InterPro" id="IPR000477">
    <property type="entry name" value="RT_dom"/>
</dbReference>
<dbReference type="AlphaFoldDB" id="A0AAV1L3G0"/>
<dbReference type="InterPro" id="IPR036397">
    <property type="entry name" value="RNaseH_sf"/>
</dbReference>
<feature type="region of interest" description="Disordered" evidence="8">
    <location>
        <begin position="163"/>
        <end position="193"/>
    </location>
</feature>
<dbReference type="Pfam" id="PF00078">
    <property type="entry name" value="RVT_1"/>
    <property type="match status" value="1"/>
</dbReference>
<keyword evidence="7" id="KW-0511">Multifunctional enzyme</keyword>
<keyword evidence="5" id="KW-0378">Hydrolase</keyword>
<keyword evidence="2" id="KW-0808">Transferase</keyword>
<proteinExistence type="predicted"/>
<keyword evidence="6" id="KW-0695">RNA-directed DNA polymerase</keyword>
<evidence type="ECO:0000256" key="8">
    <source>
        <dbReference type="SAM" id="MobiDB-lite"/>
    </source>
</evidence>
<sequence>MSDEAKFDLVVSKLSKEVIAQVTDILLNPPPTHKYDALKARLLHIYEESMSRQIEKLMSELELGQQKPSQLLRRMRELATDKVPDETLRVLWQNRLPTQVRAVLTVSDSKDLDNLAAVADNVMEAVRPSYAAATTCAAPAPTSSAALDLALLRAEVAKIKATVNQIDQRRSRSRPPDRTRHRSQSRRRSGSRRPKKENYLCFYHYRFREKANKFDTGANVSVLPAVRKDRANQCSEYKLYAANGSEIVTYGTKTLVLNLNLRRPYRWEFVVADVKQPILGADFLAYHRLLVDLNARKLIDRTTELNVSASVVKVSQPSVKTIDLNHPYQDLLLKYPDITKPASFRETAKHDVVHHIETSGPPVHAKARPLPPDRYKKVKEEFRIMQELGICRPSKSAWASPLHVVPKKNGDIRPCGDYRQLNAITKPDRYPIPRLNDFTFILPDKNIFSKLDINRSYHFIPVALGDVEKTAIITPFGLFEFPRMTFGLRGAAQTFQRFMDSILQGLDFVFCYLDDLLIASDNEVQHRQHLEIIFKKFNEYGISINLAKCCFGQTKLEFLGHEISTEGVRPLQDKVQAIVEFPKPKTISELRRFLGMVNFYRSHLPNATLYLTELNKYLKSSKKNDKTLIVWNDSANEAFTQCKAGLTQAATLTYPRVDSALAIMTDASNTCVGAVLQQKEGDIWKPLGYFSKKLTTTQQRYSTYDRELLAIYLAIKHFRKLFEGQEITVYTDHKPLTFAFQKVGRDESETPRRTRHLAYISEFTTNIKHITGKNNIVADTLSRVEAVIMPTALNFDDIANEQRSDSYITNFMSGLNTDNILLKELVIPMLDKPIFCEMSTNIARPYLPEKFRRLAFDSLHNLSHPGIRSTRKMLAKKYFWPSMNRDVSLWAKTCILCQRSKVNRHTVSNLTKFSEVDRFEHVHIDIVGPLEISPDGYRYLLTIIDRRTRWAEAFPLRDITAETVAKHLYEGWICRYGCPMKLTSDQGRQFESSLFNQLLKMLGVKRIRTTPYHPQSNGAVERWHRSLKTALSTRLSHGSWVEELPTVLLGLRAAGRSDSGVSAAELTFGRNLRLPGDFYGNSSNNCNVNDYCLVDKIRDTIRSYKPTSDNSRKCQSFFVHKDLRNCEYVFVRDDSIRKPLKPPYDGPYRVIKRASKVYLIQLPDRQVHISIDRLKPAYVLKECDGNITTPSDSNADNAADVVPAHVRFALPPPTPVTSSSPGPSNPISVKTTRSGRIVKLPSRFNIS</sequence>
<dbReference type="PROSITE" id="PS50878">
    <property type="entry name" value="RT_POL"/>
    <property type="match status" value="1"/>
</dbReference>
<dbReference type="InterPro" id="IPR041588">
    <property type="entry name" value="Integrase_H2C2"/>
</dbReference>
<feature type="domain" description="Reverse transcriptase" evidence="9">
    <location>
        <begin position="386"/>
        <end position="563"/>
    </location>
</feature>
<dbReference type="InterPro" id="IPR043502">
    <property type="entry name" value="DNA/RNA_pol_sf"/>
</dbReference>
<dbReference type="Gene3D" id="3.10.10.10">
    <property type="entry name" value="HIV Type 1 Reverse Transcriptase, subunit A, domain 1"/>
    <property type="match status" value="1"/>
</dbReference>
<dbReference type="Gene3D" id="1.10.340.70">
    <property type="match status" value="1"/>
</dbReference>
<dbReference type="SUPFAM" id="SSF56672">
    <property type="entry name" value="DNA/RNA polymerases"/>
    <property type="match status" value="1"/>
</dbReference>
<evidence type="ECO:0000259" key="9">
    <source>
        <dbReference type="PROSITE" id="PS50878"/>
    </source>
</evidence>
<organism evidence="11 12">
    <name type="scientific">Parnassius mnemosyne</name>
    <name type="common">clouded apollo</name>
    <dbReference type="NCBI Taxonomy" id="213953"/>
    <lineage>
        <taxon>Eukaryota</taxon>
        <taxon>Metazoa</taxon>
        <taxon>Ecdysozoa</taxon>
        <taxon>Arthropoda</taxon>
        <taxon>Hexapoda</taxon>
        <taxon>Insecta</taxon>
        <taxon>Pterygota</taxon>
        <taxon>Neoptera</taxon>
        <taxon>Endopterygota</taxon>
        <taxon>Lepidoptera</taxon>
        <taxon>Glossata</taxon>
        <taxon>Ditrysia</taxon>
        <taxon>Papilionoidea</taxon>
        <taxon>Papilionidae</taxon>
        <taxon>Parnassiinae</taxon>
        <taxon>Parnassini</taxon>
        <taxon>Parnassius</taxon>
        <taxon>Driopa</taxon>
    </lineage>
</organism>
<evidence type="ECO:0000256" key="7">
    <source>
        <dbReference type="ARBA" id="ARBA00023268"/>
    </source>
</evidence>
<feature type="domain" description="Integrase catalytic" evidence="10">
    <location>
        <begin position="913"/>
        <end position="1031"/>
    </location>
</feature>
<dbReference type="InterPro" id="IPR001584">
    <property type="entry name" value="Integrase_cat-core"/>
</dbReference>
<evidence type="ECO:0000256" key="5">
    <source>
        <dbReference type="ARBA" id="ARBA00022759"/>
    </source>
</evidence>
<comment type="caution">
    <text evidence="11">The sequence shown here is derived from an EMBL/GenBank/DDBJ whole genome shotgun (WGS) entry which is preliminary data.</text>
</comment>
<dbReference type="GO" id="GO:0004519">
    <property type="term" value="F:endonuclease activity"/>
    <property type="evidence" value="ECO:0007669"/>
    <property type="project" value="UniProtKB-KW"/>
</dbReference>
<dbReference type="EC" id="2.7.7.49" evidence="1"/>
<dbReference type="Pfam" id="PF23055">
    <property type="entry name" value="DUF7041"/>
    <property type="match status" value="1"/>
</dbReference>
<dbReference type="InterPro" id="IPR041577">
    <property type="entry name" value="RT_RNaseH_2"/>
</dbReference>
<dbReference type="PANTHER" id="PTHR37984">
    <property type="entry name" value="PROTEIN CBG26694"/>
    <property type="match status" value="1"/>
</dbReference>
<protein>
    <recommendedName>
        <fullName evidence="1">RNA-directed DNA polymerase</fullName>
        <ecNumber evidence="1">2.7.7.49</ecNumber>
    </recommendedName>
</protein>
<evidence type="ECO:0000256" key="4">
    <source>
        <dbReference type="ARBA" id="ARBA00022722"/>
    </source>
</evidence>
<feature type="compositionally biased region" description="Basic and acidic residues" evidence="8">
    <location>
        <begin position="167"/>
        <end position="178"/>
    </location>
</feature>
<keyword evidence="3" id="KW-0548">Nucleotidyltransferase</keyword>
<dbReference type="EMBL" id="CAVLGL010000084">
    <property type="protein sequence ID" value="CAK1589529.1"/>
    <property type="molecule type" value="Genomic_DNA"/>
</dbReference>
<dbReference type="FunFam" id="3.30.420.10:FF:000032">
    <property type="entry name" value="Retrovirus-related Pol polyprotein from transposon 297-like Protein"/>
    <property type="match status" value="1"/>
</dbReference>
<dbReference type="GO" id="GO:0003964">
    <property type="term" value="F:RNA-directed DNA polymerase activity"/>
    <property type="evidence" value="ECO:0007669"/>
    <property type="project" value="UniProtKB-KW"/>
</dbReference>
<dbReference type="InterPro" id="IPR055469">
    <property type="entry name" value="DUF7041"/>
</dbReference>
<name>A0AAV1L3G0_9NEOP</name>
<evidence type="ECO:0000313" key="12">
    <source>
        <dbReference type="Proteomes" id="UP001314205"/>
    </source>
</evidence>
<evidence type="ECO:0000256" key="6">
    <source>
        <dbReference type="ARBA" id="ARBA00022918"/>
    </source>
</evidence>
<evidence type="ECO:0000256" key="2">
    <source>
        <dbReference type="ARBA" id="ARBA00022679"/>
    </source>
</evidence>
<dbReference type="GO" id="GO:0042575">
    <property type="term" value="C:DNA polymerase complex"/>
    <property type="evidence" value="ECO:0007669"/>
    <property type="project" value="UniProtKB-ARBA"/>
</dbReference>
<dbReference type="CDD" id="cd01647">
    <property type="entry name" value="RT_LTR"/>
    <property type="match status" value="1"/>
</dbReference>
<dbReference type="InterPro" id="IPR043128">
    <property type="entry name" value="Rev_trsase/Diguanyl_cyclase"/>
</dbReference>
<dbReference type="GO" id="GO:0003676">
    <property type="term" value="F:nucleic acid binding"/>
    <property type="evidence" value="ECO:0007669"/>
    <property type="project" value="InterPro"/>
</dbReference>
<dbReference type="InterPro" id="IPR050951">
    <property type="entry name" value="Retrovirus_Pol_polyprotein"/>
</dbReference>
<dbReference type="Gene3D" id="3.30.70.270">
    <property type="match status" value="2"/>
</dbReference>
<gene>
    <name evidence="11" type="ORF">PARMNEM_LOCUS10011</name>
</gene>
<evidence type="ECO:0000313" key="11">
    <source>
        <dbReference type="EMBL" id="CAK1589529.1"/>
    </source>
</evidence>
<dbReference type="Pfam" id="PF00665">
    <property type="entry name" value="rve"/>
    <property type="match status" value="1"/>
</dbReference>
<reference evidence="11 12" key="1">
    <citation type="submission" date="2023-11" db="EMBL/GenBank/DDBJ databases">
        <authorList>
            <person name="Hedman E."/>
            <person name="Englund M."/>
            <person name="Stromberg M."/>
            <person name="Nyberg Akerstrom W."/>
            <person name="Nylinder S."/>
            <person name="Jareborg N."/>
            <person name="Kallberg Y."/>
            <person name="Kronander E."/>
        </authorList>
    </citation>
    <scope>NUCLEOTIDE SEQUENCE [LARGE SCALE GENOMIC DNA]</scope>
</reference>
<dbReference type="FunFam" id="3.30.70.270:FF:000020">
    <property type="entry name" value="Transposon Tf2-6 polyprotein-like Protein"/>
    <property type="match status" value="1"/>
</dbReference>
<dbReference type="Pfam" id="PF17919">
    <property type="entry name" value="RT_RNaseH_2"/>
    <property type="match status" value="1"/>
</dbReference>
<accession>A0AAV1L3G0</accession>
<dbReference type="PANTHER" id="PTHR37984:SF5">
    <property type="entry name" value="PROTEIN NYNRIN-LIKE"/>
    <property type="match status" value="1"/>
</dbReference>
<keyword evidence="4" id="KW-0540">Nuclease</keyword>
<dbReference type="GO" id="GO:0015074">
    <property type="term" value="P:DNA integration"/>
    <property type="evidence" value="ECO:0007669"/>
    <property type="project" value="InterPro"/>
</dbReference>
<dbReference type="Proteomes" id="UP001314205">
    <property type="component" value="Unassembled WGS sequence"/>
</dbReference>
<evidence type="ECO:0000256" key="3">
    <source>
        <dbReference type="ARBA" id="ARBA00022695"/>
    </source>
</evidence>
<dbReference type="InterPro" id="IPR012337">
    <property type="entry name" value="RNaseH-like_sf"/>
</dbReference>
<feature type="compositionally biased region" description="Basic residues" evidence="8">
    <location>
        <begin position="179"/>
        <end position="193"/>
    </location>
</feature>
<evidence type="ECO:0000259" key="10">
    <source>
        <dbReference type="PROSITE" id="PS50994"/>
    </source>
</evidence>
<keyword evidence="5" id="KW-0255">Endonuclease</keyword>
<evidence type="ECO:0000256" key="1">
    <source>
        <dbReference type="ARBA" id="ARBA00012493"/>
    </source>
</evidence>
<dbReference type="SUPFAM" id="SSF50630">
    <property type="entry name" value="Acid proteases"/>
    <property type="match status" value="1"/>
</dbReference>
<dbReference type="Pfam" id="PF17921">
    <property type="entry name" value="Integrase_H2C2"/>
    <property type="match status" value="1"/>
</dbReference>